<dbReference type="AlphaFoldDB" id="A0A6A2Y695"/>
<protein>
    <recommendedName>
        <fullName evidence="1">RNase H type-1 domain-containing protein</fullName>
    </recommendedName>
</protein>
<evidence type="ECO:0000259" key="1">
    <source>
        <dbReference type="Pfam" id="PF13456"/>
    </source>
</evidence>
<dbReference type="InterPro" id="IPR002156">
    <property type="entry name" value="RNaseH_domain"/>
</dbReference>
<dbReference type="EMBL" id="VEPZ02001600">
    <property type="protein sequence ID" value="KAE8666137.1"/>
    <property type="molecule type" value="Genomic_DNA"/>
</dbReference>
<name>A0A6A2Y695_HIBSY</name>
<comment type="caution">
    <text evidence="2">The sequence shown here is derived from an EMBL/GenBank/DDBJ whole genome shotgun (WGS) entry which is preliminary data.</text>
</comment>
<dbReference type="GO" id="GO:0004523">
    <property type="term" value="F:RNA-DNA hybrid ribonuclease activity"/>
    <property type="evidence" value="ECO:0007669"/>
    <property type="project" value="InterPro"/>
</dbReference>
<dbReference type="PANTHER" id="PTHR47723">
    <property type="entry name" value="OS05G0353850 PROTEIN"/>
    <property type="match status" value="1"/>
</dbReference>
<reference evidence="2" key="1">
    <citation type="submission" date="2019-09" db="EMBL/GenBank/DDBJ databases">
        <title>Draft genome information of white flower Hibiscus syriacus.</title>
        <authorList>
            <person name="Kim Y.-M."/>
        </authorList>
    </citation>
    <scope>NUCLEOTIDE SEQUENCE [LARGE SCALE GENOMIC DNA]</scope>
    <source>
        <strain evidence="2">YM2019G1</strain>
    </source>
</reference>
<dbReference type="GO" id="GO:0003676">
    <property type="term" value="F:nucleic acid binding"/>
    <property type="evidence" value="ECO:0007669"/>
    <property type="project" value="InterPro"/>
</dbReference>
<accession>A0A6A2Y695</accession>
<proteinExistence type="predicted"/>
<gene>
    <name evidence="2" type="ORF">F3Y22_tig00112507pilonHSYRG00047</name>
</gene>
<dbReference type="PANTHER" id="PTHR47723:SF19">
    <property type="entry name" value="POLYNUCLEOTIDYL TRANSFERASE, RIBONUCLEASE H-LIKE SUPERFAMILY PROTEIN"/>
    <property type="match status" value="1"/>
</dbReference>
<keyword evidence="3" id="KW-1185">Reference proteome</keyword>
<sequence length="77" mass="8428">MELIKVVSKEADGGGAMRHSIGGWLIGLHRNIGRCSTIQAELHAMLDGFLMAWDQGIRHVEVEIGDSEVVRILKTSS</sequence>
<dbReference type="Pfam" id="PF13456">
    <property type="entry name" value="RVT_3"/>
    <property type="match status" value="1"/>
</dbReference>
<evidence type="ECO:0000313" key="2">
    <source>
        <dbReference type="EMBL" id="KAE8666137.1"/>
    </source>
</evidence>
<organism evidence="2 3">
    <name type="scientific">Hibiscus syriacus</name>
    <name type="common">Rose of Sharon</name>
    <dbReference type="NCBI Taxonomy" id="106335"/>
    <lineage>
        <taxon>Eukaryota</taxon>
        <taxon>Viridiplantae</taxon>
        <taxon>Streptophyta</taxon>
        <taxon>Embryophyta</taxon>
        <taxon>Tracheophyta</taxon>
        <taxon>Spermatophyta</taxon>
        <taxon>Magnoliopsida</taxon>
        <taxon>eudicotyledons</taxon>
        <taxon>Gunneridae</taxon>
        <taxon>Pentapetalae</taxon>
        <taxon>rosids</taxon>
        <taxon>malvids</taxon>
        <taxon>Malvales</taxon>
        <taxon>Malvaceae</taxon>
        <taxon>Malvoideae</taxon>
        <taxon>Hibiscus</taxon>
    </lineage>
</organism>
<dbReference type="InterPro" id="IPR053151">
    <property type="entry name" value="RNase_H-like"/>
</dbReference>
<evidence type="ECO:0000313" key="3">
    <source>
        <dbReference type="Proteomes" id="UP000436088"/>
    </source>
</evidence>
<feature type="domain" description="RNase H type-1" evidence="1">
    <location>
        <begin position="7"/>
        <end position="75"/>
    </location>
</feature>
<dbReference type="Proteomes" id="UP000436088">
    <property type="component" value="Unassembled WGS sequence"/>
</dbReference>